<evidence type="ECO:0000256" key="1">
    <source>
        <dbReference type="ARBA" id="ARBA00022450"/>
    </source>
</evidence>
<dbReference type="GO" id="GO:0031177">
    <property type="term" value="F:phosphopantetheine binding"/>
    <property type="evidence" value="ECO:0007669"/>
    <property type="project" value="InterPro"/>
</dbReference>
<accession>A0A1Y2IDS8</accession>
<dbReference type="PANTHER" id="PTHR43439">
    <property type="entry name" value="PHENYLACETATE-COENZYME A LIGASE"/>
    <property type="match status" value="1"/>
</dbReference>
<dbReference type="InterPro" id="IPR020806">
    <property type="entry name" value="PKS_PP-bd"/>
</dbReference>
<proteinExistence type="predicted"/>
<dbReference type="Gene3D" id="3.40.50.720">
    <property type="entry name" value="NAD(P)-binding Rossmann-like Domain"/>
    <property type="match status" value="1"/>
</dbReference>
<organism evidence="4 5">
    <name type="scientific">Trametes coccinea (strain BRFM310)</name>
    <name type="common">Pycnoporus coccineus</name>
    <dbReference type="NCBI Taxonomy" id="1353009"/>
    <lineage>
        <taxon>Eukaryota</taxon>
        <taxon>Fungi</taxon>
        <taxon>Dikarya</taxon>
        <taxon>Basidiomycota</taxon>
        <taxon>Agaricomycotina</taxon>
        <taxon>Agaricomycetes</taxon>
        <taxon>Polyporales</taxon>
        <taxon>Polyporaceae</taxon>
        <taxon>Trametes</taxon>
    </lineage>
</organism>
<keyword evidence="5" id="KW-1185">Reference proteome</keyword>
<dbReference type="Pfam" id="PF23562">
    <property type="entry name" value="AMP-binding_C_3"/>
    <property type="match status" value="1"/>
</dbReference>
<dbReference type="Pfam" id="PF07993">
    <property type="entry name" value="NAD_binding_4"/>
    <property type="match status" value="1"/>
</dbReference>
<dbReference type="SMART" id="SM00823">
    <property type="entry name" value="PKS_PP"/>
    <property type="match status" value="1"/>
</dbReference>
<dbReference type="InterPro" id="IPR020845">
    <property type="entry name" value="AMP-binding_CS"/>
</dbReference>
<keyword evidence="1" id="KW-0596">Phosphopantetheine</keyword>
<dbReference type="STRING" id="1353009.A0A1Y2IDS8"/>
<dbReference type="PROSITE" id="PS00455">
    <property type="entry name" value="AMP_BINDING"/>
    <property type="match status" value="1"/>
</dbReference>
<dbReference type="InterPro" id="IPR036736">
    <property type="entry name" value="ACP-like_sf"/>
</dbReference>
<evidence type="ECO:0000313" key="4">
    <source>
        <dbReference type="EMBL" id="OSC98642.1"/>
    </source>
</evidence>
<dbReference type="PANTHER" id="PTHR43439:SF2">
    <property type="entry name" value="ENZYME, PUTATIVE (JCVI)-RELATED"/>
    <property type="match status" value="1"/>
</dbReference>
<keyword evidence="2" id="KW-0597">Phosphoprotein</keyword>
<dbReference type="EMBL" id="KZ084136">
    <property type="protein sequence ID" value="OSC98642.1"/>
    <property type="molecule type" value="Genomic_DNA"/>
</dbReference>
<dbReference type="InterPro" id="IPR013120">
    <property type="entry name" value="FAR_NAD-bd"/>
</dbReference>
<dbReference type="OrthoDB" id="429813at2759"/>
<dbReference type="InterPro" id="IPR036291">
    <property type="entry name" value="NAD(P)-bd_dom_sf"/>
</dbReference>
<name>A0A1Y2IDS8_TRAC3</name>
<sequence length="1079" mass="119366">MPLNIEDVPPHVTTDFRPLVTSAKDPLTSVPVLYEWHAKNNPNYPLFTYHDGKQREYITYSAANAAIDRAARYVASGLDKPALSVQTGVDRPIVGIFANADSITYLCTAVGVLKSGCILFLISNRNGAAGIADMLQRTGTTQIIVSGDSIMHETAEDALSRLPAGQVTMRDMPTFKDLFSTNVKPSSDAFEANVELPKTYDIDACAIILHSSGSTGHPKPIRWKHRHLAMFARGPLHTDVDISRHVLGAHGTPMYHGLGAFLFGAAPTCGCVIGTFKPAVPPIFPTPDTVWAGIVETKSDFTWSVPSFIEEWARDPEKVARMKRMSGLLFGGAPLSKEAGDLLASRGVNLFSVYGMTEAGWVTQMMRPNPGMDWEYLCPLPYVELKYIPAGDNLYELVVLSSAENPLPVVNTTVDGREGYATKDLIEPHPSSPKLWRIYGRADEQIMLSNGEKTNPLPLEKIINEDPHVNISVMFGRGKFQNGVLIEPTEEFKIDPHDPKQVETFRNLVWPSVERANQDAPQHSRIFKEMILVASPSKPLQLNMKRLPRRPLILKDYHDEIEALYQEVENSSQGDLQPPAAWDKENTHAFIRAVVERTLRRSIADDADIFRNGGDSLQATWIRNTVMRAIRQTDVAAARRIPTTLVFRAPTISGLTDIVYNAIHNSDAAEDGTSRSPEELWKYVAKYSAGLPSRPANLIDRPSGGKDVVLITGTTGGFGCDALEHLLRDDNVERVYALNRKGTNALERQHAQFRARGLDETLLDTPKFRMVEAVLHERGFGIDADLLDEVRRSVTHILHNAWKVDFNISLSSFEVDLQGARNIVDLAIGSPYKVAPTVLFVSSVGIFMSYKGPAPAPEAAVDDPSSAFGVGYQESKWITEHVLENVARQTGVHTISMRLGQVTGNKVGYWNEKEWFPALVKTACFQRCLPDIDGMVSWIPGYESAKAFVEMRSSSEPFLHLVHPRQVPWHNLIAPIAEELGVPLVPYPEWLSALENSVSGKDGMADVELMKANPALRLLNFFKGLKMGEEDREPLGIVYLSTEKATKASETLANLPLLNAESAKAWLAAWKKSGFIEVE</sequence>
<evidence type="ECO:0000259" key="3">
    <source>
        <dbReference type="SMART" id="SM00823"/>
    </source>
</evidence>
<dbReference type="SUPFAM" id="SSF51735">
    <property type="entry name" value="NAD(P)-binding Rossmann-fold domains"/>
    <property type="match status" value="1"/>
</dbReference>
<dbReference type="InterPro" id="IPR051414">
    <property type="entry name" value="Adenylate-forming_Reductase"/>
</dbReference>
<evidence type="ECO:0000313" key="5">
    <source>
        <dbReference type="Proteomes" id="UP000193067"/>
    </source>
</evidence>
<dbReference type="InterPro" id="IPR000873">
    <property type="entry name" value="AMP-dep_synth/lig_dom"/>
</dbReference>
<protein>
    <submittedName>
        <fullName evidence="4">Acetyl-CoA synthetase-like protein</fullName>
    </submittedName>
</protein>
<feature type="domain" description="Polyketide synthase-like phosphopantetheine-binding" evidence="3">
    <location>
        <begin position="588"/>
        <end position="663"/>
    </location>
</feature>
<evidence type="ECO:0000256" key="2">
    <source>
        <dbReference type="ARBA" id="ARBA00022553"/>
    </source>
</evidence>
<dbReference type="Proteomes" id="UP000193067">
    <property type="component" value="Unassembled WGS sequence"/>
</dbReference>
<dbReference type="AlphaFoldDB" id="A0A1Y2IDS8"/>
<dbReference type="Pfam" id="PF00501">
    <property type="entry name" value="AMP-binding"/>
    <property type="match status" value="1"/>
</dbReference>
<dbReference type="InterPro" id="IPR042099">
    <property type="entry name" value="ANL_N_sf"/>
</dbReference>
<dbReference type="SUPFAM" id="SSF47336">
    <property type="entry name" value="ACP-like"/>
    <property type="match status" value="1"/>
</dbReference>
<dbReference type="Gene3D" id="1.10.1200.10">
    <property type="entry name" value="ACP-like"/>
    <property type="match status" value="1"/>
</dbReference>
<dbReference type="SUPFAM" id="SSF56801">
    <property type="entry name" value="Acetyl-CoA synthetase-like"/>
    <property type="match status" value="1"/>
</dbReference>
<reference evidence="4 5" key="1">
    <citation type="journal article" date="2015" name="Biotechnol. Biofuels">
        <title>Enhanced degradation of softwood versus hardwood by the white-rot fungus Pycnoporus coccineus.</title>
        <authorList>
            <person name="Couturier M."/>
            <person name="Navarro D."/>
            <person name="Chevret D."/>
            <person name="Henrissat B."/>
            <person name="Piumi F."/>
            <person name="Ruiz-Duenas F.J."/>
            <person name="Martinez A.T."/>
            <person name="Grigoriev I.V."/>
            <person name="Riley R."/>
            <person name="Lipzen A."/>
            <person name="Berrin J.G."/>
            <person name="Master E.R."/>
            <person name="Rosso M.N."/>
        </authorList>
    </citation>
    <scope>NUCLEOTIDE SEQUENCE [LARGE SCALE GENOMIC DNA]</scope>
    <source>
        <strain evidence="4 5">BRFM310</strain>
    </source>
</reference>
<gene>
    <name evidence="4" type="ORF">PYCCODRAFT_1439155</name>
</gene>
<dbReference type="Gene3D" id="3.40.50.12780">
    <property type="entry name" value="N-terminal domain of ligase-like"/>
    <property type="match status" value="1"/>
</dbReference>